<dbReference type="InParanoid" id="A0A2K1ZB27"/>
<protein>
    <submittedName>
        <fullName evidence="1">Uncharacterized protein</fullName>
    </submittedName>
</protein>
<evidence type="ECO:0000313" key="1">
    <source>
        <dbReference type="EMBL" id="PNT22485.1"/>
    </source>
</evidence>
<keyword evidence="2" id="KW-1185">Reference proteome</keyword>
<proteinExistence type="predicted"/>
<reference evidence="1 2" key="1">
    <citation type="journal article" date="2006" name="Science">
        <title>The genome of black cottonwood, Populus trichocarpa (Torr. &amp; Gray).</title>
        <authorList>
            <person name="Tuskan G.A."/>
            <person name="Difazio S."/>
            <person name="Jansson S."/>
            <person name="Bohlmann J."/>
            <person name="Grigoriev I."/>
            <person name="Hellsten U."/>
            <person name="Putnam N."/>
            <person name="Ralph S."/>
            <person name="Rombauts S."/>
            <person name="Salamov A."/>
            <person name="Schein J."/>
            <person name="Sterck L."/>
            <person name="Aerts A."/>
            <person name="Bhalerao R.R."/>
            <person name="Bhalerao R.P."/>
            <person name="Blaudez D."/>
            <person name="Boerjan W."/>
            <person name="Brun A."/>
            <person name="Brunner A."/>
            <person name="Busov V."/>
            <person name="Campbell M."/>
            <person name="Carlson J."/>
            <person name="Chalot M."/>
            <person name="Chapman J."/>
            <person name="Chen G.L."/>
            <person name="Cooper D."/>
            <person name="Coutinho P.M."/>
            <person name="Couturier J."/>
            <person name="Covert S."/>
            <person name="Cronk Q."/>
            <person name="Cunningham R."/>
            <person name="Davis J."/>
            <person name="Degroeve S."/>
            <person name="Dejardin A."/>
            <person name="Depamphilis C."/>
            <person name="Detter J."/>
            <person name="Dirks B."/>
            <person name="Dubchak I."/>
            <person name="Duplessis S."/>
            <person name="Ehlting J."/>
            <person name="Ellis B."/>
            <person name="Gendler K."/>
            <person name="Goodstein D."/>
            <person name="Gribskov M."/>
            <person name="Grimwood J."/>
            <person name="Groover A."/>
            <person name="Gunter L."/>
            <person name="Hamberger B."/>
            <person name="Heinze B."/>
            <person name="Helariutta Y."/>
            <person name="Henrissat B."/>
            <person name="Holligan D."/>
            <person name="Holt R."/>
            <person name="Huang W."/>
            <person name="Islam-Faridi N."/>
            <person name="Jones S."/>
            <person name="Jones-Rhoades M."/>
            <person name="Jorgensen R."/>
            <person name="Joshi C."/>
            <person name="Kangasjarvi J."/>
            <person name="Karlsson J."/>
            <person name="Kelleher C."/>
            <person name="Kirkpatrick R."/>
            <person name="Kirst M."/>
            <person name="Kohler A."/>
            <person name="Kalluri U."/>
            <person name="Larimer F."/>
            <person name="Leebens-Mack J."/>
            <person name="Leple J.C."/>
            <person name="Locascio P."/>
            <person name="Lou Y."/>
            <person name="Lucas S."/>
            <person name="Martin F."/>
            <person name="Montanini B."/>
            <person name="Napoli C."/>
            <person name="Nelson D.R."/>
            <person name="Nelson C."/>
            <person name="Nieminen K."/>
            <person name="Nilsson O."/>
            <person name="Pereda V."/>
            <person name="Peter G."/>
            <person name="Philippe R."/>
            <person name="Pilate G."/>
            <person name="Poliakov A."/>
            <person name="Razumovskaya J."/>
            <person name="Richardson P."/>
            <person name="Rinaldi C."/>
            <person name="Ritland K."/>
            <person name="Rouze P."/>
            <person name="Ryaboy D."/>
            <person name="Schmutz J."/>
            <person name="Schrader J."/>
            <person name="Segerman B."/>
            <person name="Shin H."/>
            <person name="Siddiqui A."/>
            <person name="Sterky F."/>
            <person name="Terry A."/>
            <person name="Tsai C.J."/>
            <person name="Uberbacher E."/>
            <person name="Unneberg P."/>
            <person name="Vahala J."/>
            <person name="Wall K."/>
            <person name="Wessler S."/>
            <person name="Yang G."/>
            <person name="Yin T."/>
            <person name="Douglas C."/>
            <person name="Marra M."/>
            <person name="Sandberg G."/>
            <person name="Van de Peer Y."/>
            <person name="Rokhsar D."/>
        </authorList>
    </citation>
    <scope>NUCLEOTIDE SEQUENCE [LARGE SCALE GENOMIC DNA]</scope>
    <source>
        <strain evidence="2">cv. Nisqually</strain>
    </source>
</reference>
<accession>A0A2K1ZB27</accession>
<sequence>MVCKNKGKKTDSTLPFQLQDGQLVGKQNTGEKNRASVAIVLLNACKVCDPLLKGFTPSSFILGSACTLYSRSKCIWGGLTRSSRPNSS</sequence>
<organism evidence="1 2">
    <name type="scientific">Populus trichocarpa</name>
    <name type="common">Western balsam poplar</name>
    <name type="synonym">Populus balsamifera subsp. trichocarpa</name>
    <dbReference type="NCBI Taxonomy" id="3694"/>
    <lineage>
        <taxon>Eukaryota</taxon>
        <taxon>Viridiplantae</taxon>
        <taxon>Streptophyta</taxon>
        <taxon>Embryophyta</taxon>
        <taxon>Tracheophyta</taxon>
        <taxon>Spermatophyta</taxon>
        <taxon>Magnoliopsida</taxon>
        <taxon>eudicotyledons</taxon>
        <taxon>Gunneridae</taxon>
        <taxon>Pentapetalae</taxon>
        <taxon>rosids</taxon>
        <taxon>fabids</taxon>
        <taxon>Malpighiales</taxon>
        <taxon>Salicaceae</taxon>
        <taxon>Saliceae</taxon>
        <taxon>Populus</taxon>
    </lineage>
</organism>
<name>A0A2K1ZB27_POPTR</name>
<evidence type="ECO:0000313" key="2">
    <source>
        <dbReference type="Proteomes" id="UP000006729"/>
    </source>
</evidence>
<dbReference type="AlphaFoldDB" id="A0A2K1ZB27"/>
<dbReference type="EMBL" id="CM009297">
    <property type="protein sequence ID" value="PNT22485.1"/>
    <property type="molecule type" value="Genomic_DNA"/>
</dbReference>
<dbReference type="Proteomes" id="UP000006729">
    <property type="component" value="Chromosome 8"/>
</dbReference>
<gene>
    <name evidence="1" type="ORF">POPTR_008G035100</name>
</gene>